<reference evidence="1 2" key="1">
    <citation type="submission" date="2020-09" db="EMBL/GenBank/DDBJ databases">
        <title>Genome seq and assembly of Chryseobacterium sp.</title>
        <authorList>
            <person name="Chhetri G."/>
        </authorList>
    </citation>
    <scope>NUCLEOTIDE SEQUENCE [LARGE SCALE GENOMIC DNA]</scope>
    <source>
        <strain evidence="1 2">GCR10</strain>
    </source>
</reference>
<evidence type="ECO:0000313" key="2">
    <source>
        <dbReference type="Proteomes" id="UP000637299"/>
    </source>
</evidence>
<dbReference type="Proteomes" id="UP000637299">
    <property type="component" value="Unassembled WGS sequence"/>
</dbReference>
<evidence type="ECO:0000313" key="1">
    <source>
        <dbReference type="EMBL" id="MBD8082191.1"/>
    </source>
</evidence>
<protein>
    <recommendedName>
        <fullName evidence="3">MORN repeat variant</fullName>
    </recommendedName>
</protein>
<proteinExistence type="predicted"/>
<accession>A0ABR8ZAD9</accession>
<sequence>MNAYYYLFSIIMLTLSCNSKSQDLTESGKGVTKINEKKMTVKIFNIPEYEKKLKANPDYTGYKTKENVEVKQNYMLDDQHFGGEYNPKYVIEYLHSEKFPDGFTDSYIFNKDGFLTGYERYFDDIETGIWKKYNRKGEIIDQENKDINYPFSINDVILFSKKNNGDLSKSGSLKRSYDDQQKIYTYTIEWVVKNVEKPYTQGFVLNGGDGKIIKTYRKDSPRIKM</sequence>
<dbReference type="EMBL" id="JACYFS010000001">
    <property type="protein sequence ID" value="MBD8082191.1"/>
    <property type="molecule type" value="Genomic_DNA"/>
</dbReference>
<dbReference type="RefSeq" id="WP_191735850.1">
    <property type="nucleotide sequence ID" value="NZ_JACYFS010000001.1"/>
</dbReference>
<organism evidence="1 2">
    <name type="scientific">Chryseobacterium caseinilyticum</name>
    <dbReference type="NCBI Taxonomy" id="2771428"/>
    <lineage>
        <taxon>Bacteria</taxon>
        <taxon>Pseudomonadati</taxon>
        <taxon>Bacteroidota</taxon>
        <taxon>Flavobacteriia</taxon>
        <taxon>Flavobacteriales</taxon>
        <taxon>Weeksellaceae</taxon>
        <taxon>Chryseobacterium group</taxon>
        <taxon>Chryseobacterium</taxon>
    </lineage>
</organism>
<comment type="caution">
    <text evidence="1">The sequence shown here is derived from an EMBL/GenBank/DDBJ whole genome shotgun (WGS) entry which is preliminary data.</text>
</comment>
<gene>
    <name evidence="1" type="ORF">IC610_07085</name>
</gene>
<keyword evidence="2" id="KW-1185">Reference proteome</keyword>
<evidence type="ECO:0008006" key="3">
    <source>
        <dbReference type="Google" id="ProtNLM"/>
    </source>
</evidence>
<name>A0ABR8ZAD9_9FLAO</name>